<keyword evidence="1" id="KW-0472">Membrane</keyword>
<evidence type="ECO:0000313" key="3">
    <source>
        <dbReference type="Proteomes" id="UP000283762"/>
    </source>
</evidence>
<dbReference type="Proteomes" id="UP000283762">
    <property type="component" value="Unassembled WGS sequence"/>
</dbReference>
<feature type="transmembrane region" description="Helical" evidence="1">
    <location>
        <begin position="63"/>
        <end position="81"/>
    </location>
</feature>
<reference evidence="2 3" key="1">
    <citation type="submission" date="2018-08" db="EMBL/GenBank/DDBJ databases">
        <title>A genome reference for cultivated species of the human gut microbiota.</title>
        <authorList>
            <person name="Zou Y."/>
            <person name="Xue W."/>
            <person name="Luo G."/>
        </authorList>
    </citation>
    <scope>NUCLEOTIDE SEQUENCE [LARGE SCALE GENOMIC DNA]</scope>
    <source>
        <strain evidence="2 3">AM25-16</strain>
    </source>
</reference>
<protein>
    <submittedName>
        <fullName evidence="2">Uncharacterized protein</fullName>
    </submittedName>
</protein>
<proteinExistence type="predicted"/>
<dbReference type="AlphaFoldDB" id="A0A414Q7Z7"/>
<accession>A0A414Q7Z7</accession>
<gene>
    <name evidence="2" type="ORF">DW668_04795</name>
</gene>
<name>A0A414Q7Z7_BACSE</name>
<keyword evidence="1" id="KW-0812">Transmembrane</keyword>
<sequence>MPVVLQCSVLLIIYGMKNNILGAVVYLSTAIVFGGSTALLMLFIKENSDRCHYYNGKWNKIDLLCGAVAICAGMVVNHYLLRL</sequence>
<dbReference type="EMBL" id="QRHJ01000009">
    <property type="protein sequence ID" value="RHF76909.1"/>
    <property type="molecule type" value="Genomic_DNA"/>
</dbReference>
<evidence type="ECO:0000256" key="1">
    <source>
        <dbReference type="SAM" id="Phobius"/>
    </source>
</evidence>
<feature type="transmembrane region" description="Helical" evidence="1">
    <location>
        <begin position="20"/>
        <end position="43"/>
    </location>
</feature>
<keyword evidence="1" id="KW-1133">Transmembrane helix</keyword>
<comment type="caution">
    <text evidence="2">The sequence shown here is derived from an EMBL/GenBank/DDBJ whole genome shotgun (WGS) entry which is preliminary data.</text>
</comment>
<organism evidence="2 3">
    <name type="scientific">Bacteroides stercoris</name>
    <dbReference type="NCBI Taxonomy" id="46506"/>
    <lineage>
        <taxon>Bacteria</taxon>
        <taxon>Pseudomonadati</taxon>
        <taxon>Bacteroidota</taxon>
        <taxon>Bacteroidia</taxon>
        <taxon>Bacteroidales</taxon>
        <taxon>Bacteroidaceae</taxon>
        <taxon>Bacteroides</taxon>
    </lineage>
</organism>
<evidence type="ECO:0000313" key="2">
    <source>
        <dbReference type="EMBL" id="RHF76909.1"/>
    </source>
</evidence>